<dbReference type="InterPro" id="IPR008780">
    <property type="entry name" value="Plasmodium_Vir"/>
</dbReference>
<protein>
    <recommendedName>
        <fullName evidence="4">VIR protein</fullName>
    </recommendedName>
</protein>
<keyword evidence="1" id="KW-0812">Transmembrane</keyword>
<keyword evidence="1" id="KW-0472">Membrane</keyword>
<accession>A0A0J9VBF7</accession>
<keyword evidence="1" id="KW-1133">Transmembrane helix</keyword>
<dbReference type="OrthoDB" id="10383456at2759"/>
<name>A0A0J9VBF7_PLAV1</name>
<evidence type="ECO:0008006" key="4">
    <source>
        <dbReference type="Google" id="ProtNLM"/>
    </source>
</evidence>
<dbReference type="Proteomes" id="UP000053327">
    <property type="component" value="Unassembled WGS sequence"/>
</dbReference>
<dbReference type="EMBL" id="KQ234880">
    <property type="protein sequence ID" value="KMZ83473.1"/>
    <property type="molecule type" value="Genomic_DNA"/>
</dbReference>
<sequence>MTTSDNDFSVDKIKQEYILIGNSNFYKIYDEFNWDCNHSNYKDFGASCLNGTSDSWTQFSEVNKILKNLYSNLYRVYDIVEEYSNDYFEDNDDEIKKMGFIYLKYWLYDQIFNKNFNDSKIEELYQGWNKYIFNKFKNKPSKPYVFNSLKKDEINKIRKIYAFSTLLYQNVNKFETNYNNNCKYMDYFGEGLDEFVSSINKCSSEEPTDNYCKEFKEFLSKCKDKDFNTGISIYPENKGYINDGISEYLLTVDEYENKSLYIYVKDKKMLNFLKTSKFISSQNRTTIAATSVVGSAIGLSTIFYYFYKFTPFGSTLRKRKRKNILNIDGKAHESLLYTSHNEQTPFENRKYNVAYHSFSDT</sequence>
<dbReference type="AlphaFoldDB" id="A0A0J9VBF7"/>
<organism evidence="2 3">
    <name type="scientific">Plasmodium vivax (strain Brazil I)</name>
    <dbReference type="NCBI Taxonomy" id="1033975"/>
    <lineage>
        <taxon>Eukaryota</taxon>
        <taxon>Sar</taxon>
        <taxon>Alveolata</taxon>
        <taxon>Apicomplexa</taxon>
        <taxon>Aconoidasida</taxon>
        <taxon>Haemosporida</taxon>
        <taxon>Plasmodiidae</taxon>
        <taxon>Plasmodium</taxon>
        <taxon>Plasmodium (Plasmodium)</taxon>
    </lineage>
</organism>
<proteinExistence type="predicted"/>
<dbReference type="Pfam" id="PF05795">
    <property type="entry name" value="Plasmodium_Vir"/>
    <property type="match status" value="1"/>
</dbReference>
<reference evidence="2 3" key="1">
    <citation type="submission" date="2011-08" db="EMBL/GenBank/DDBJ databases">
        <title>The Genome Sequence of Plasmodium vivax Brazil I.</title>
        <authorList>
            <consortium name="The Broad Institute Genome Sequencing Platform"/>
            <consortium name="The Broad Institute Genome Sequencing Center for Infectious Disease"/>
            <person name="Neafsey D."/>
            <person name="Carlton J."/>
            <person name="Barnwell J."/>
            <person name="Collins W."/>
            <person name="Escalante A."/>
            <person name="Mullikin J."/>
            <person name="Saul A."/>
            <person name="Guigo R."/>
            <person name="Camara F."/>
            <person name="Young S.K."/>
            <person name="Zeng Q."/>
            <person name="Gargeya S."/>
            <person name="Fitzgerald M."/>
            <person name="Haas B."/>
            <person name="Abouelleil A."/>
            <person name="Alvarado L."/>
            <person name="Arachchi H.M."/>
            <person name="Berlin A."/>
            <person name="Brown A."/>
            <person name="Chapman S.B."/>
            <person name="Chen Z."/>
            <person name="Dunbar C."/>
            <person name="Freedman E."/>
            <person name="Gearin G."/>
            <person name="Gellesch M."/>
            <person name="Goldberg J."/>
            <person name="Griggs A."/>
            <person name="Gujja S."/>
            <person name="Heiman D."/>
            <person name="Howarth C."/>
            <person name="Larson L."/>
            <person name="Lui A."/>
            <person name="MacDonald P.J.P."/>
            <person name="Montmayeur A."/>
            <person name="Murphy C."/>
            <person name="Neiman D."/>
            <person name="Pearson M."/>
            <person name="Priest M."/>
            <person name="Roberts A."/>
            <person name="Saif S."/>
            <person name="Shea T."/>
            <person name="Shenoy N."/>
            <person name="Sisk P."/>
            <person name="Stolte C."/>
            <person name="Sykes S."/>
            <person name="Wortman J."/>
            <person name="Nusbaum C."/>
            <person name="Birren B."/>
        </authorList>
    </citation>
    <scope>NUCLEOTIDE SEQUENCE [LARGE SCALE GENOMIC DNA]</scope>
    <source>
        <strain evidence="2 3">Brazil I</strain>
    </source>
</reference>
<evidence type="ECO:0000313" key="3">
    <source>
        <dbReference type="Proteomes" id="UP000053327"/>
    </source>
</evidence>
<evidence type="ECO:0000313" key="2">
    <source>
        <dbReference type="EMBL" id="KMZ83473.1"/>
    </source>
</evidence>
<evidence type="ECO:0000256" key="1">
    <source>
        <dbReference type="SAM" id="Phobius"/>
    </source>
</evidence>
<gene>
    <name evidence="2" type="ORF">PVBG_05590</name>
</gene>
<feature type="transmembrane region" description="Helical" evidence="1">
    <location>
        <begin position="287"/>
        <end position="307"/>
    </location>
</feature>